<evidence type="ECO:0000313" key="1">
    <source>
        <dbReference type="EMBL" id="GFS25095.1"/>
    </source>
</evidence>
<dbReference type="Proteomes" id="UP000762676">
    <property type="component" value="Unassembled WGS sequence"/>
</dbReference>
<dbReference type="AlphaFoldDB" id="A0AAV4JRT8"/>
<accession>A0AAV4JRT8</accession>
<dbReference type="EMBL" id="BMAT01010356">
    <property type="protein sequence ID" value="GFS25095.1"/>
    <property type="molecule type" value="Genomic_DNA"/>
</dbReference>
<reference evidence="1 2" key="1">
    <citation type="journal article" date="2021" name="Elife">
        <title>Chloroplast acquisition without the gene transfer in kleptoplastic sea slugs, Plakobranchus ocellatus.</title>
        <authorList>
            <person name="Maeda T."/>
            <person name="Takahashi S."/>
            <person name="Yoshida T."/>
            <person name="Shimamura S."/>
            <person name="Takaki Y."/>
            <person name="Nagai Y."/>
            <person name="Toyoda A."/>
            <person name="Suzuki Y."/>
            <person name="Arimoto A."/>
            <person name="Ishii H."/>
            <person name="Satoh N."/>
            <person name="Nishiyama T."/>
            <person name="Hasebe M."/>
            <person name="Maruyama T."/>
            <person name="Minagawa J."/>
            <person name="Obokata J."/>
            <person name="Shigenobu S."/>
        </authorList>
    </citation>
    <scope>NUCLEOTIDE SEQUENCE [LARGE SCALE GENOMIC DNA]</scope>
</reference>
<gene>
    <name evidence="1" type="ORF">ElyMa_005174600</name>
</gene>
<evidence type="ECO:0000313" key="2">
    <source>
        <dbReference type="Proteomes" id="UP000762676"/>
    </source>
</evidence>
<proteinExistence type="predicted"/>
<keyword evidence="2" id="KW-1185">Reference proteome</keyword>
<name>A0AAV4JRT8_9GAST</name>
<organism evidence="1 2">
    <name type="scientific">Elysia marginata</name>
    <dbReference type="NCBI Taxonomy" id="1093978"/>
    <lineage>
        <taxon>Eukaryota</taxon>
        <taxon>Metazoa</taxon>
        <taxon>Spiralia</taxon>
        <taxon>Lophotrochozoa</taxon>
        <taxon>Mollusca</taxon>
        <taxon>Gastropoda</taxon>
        <taxon>Heterobranchia</taxon>
        <taxon>Euthyneura</taxon>
        <taxon>Panpulmonata</taxon>
        <taxon>Sacoglossa</taxon>
        <taxon>Placobranchoidea</taxon>
        <taxon>Plakobranchidae</taxon>
        <taxon>Elysia</taxon>
    </lineage>
</organism>
<protein>
    <submittedName>
        <fullName evidence="1">Uncharacterized protein</fullName>
    </submittedName>
</protein>
<comment type="caution">
    <text evidence="1">The sequence shown here is derived from an EMBL/GenBank/DDBJ whole genome shotgun (WGS) entry which is preliminary data.</text>
</comment>
<sequence length="109" mass="11965">MELTSIARMDTPPPCKYTENLENSVTCTPFLIHILFPHQTPLPSPRTPLHSLLSDQAYLRSQSGVKSGPSTRYYGWSSLQTCLTITGQPLLPVLERLLDLGKSTLAGPA</sequence>